<dbReference type="Pfam" id="PF20233">
    <property type="entry name" value="DUF6590"/>
    <property type="match status" value="1"/>
</dbReference>
<evidence type="ECO:0000313" key="3">
    <source>
        <dbReference type="EMBL" id="KAK3175258.1"/>
    </source>
</evidence>
<dbReference type="InterPro" id="IPR046497">
    <property type="entry name" value="DUF6590"/>
</dbReference>
<comment type="caution">
    <text evidence="3">The sequence shown here is derived from an EMBL/GenBank/DDBJ whole genome shotgun (WGS) entry which is preliminary data.</text>
</comment>
<feature type="domain" description="DUF6590" evidence="2">
    <location>
        <begin position="78"/>
        <end position="236"/>
    </location>
</feature>
<evidence type="ECO:0000259" key="2">
    <source>
        <dbReference type="Pfam" id="PF20233"/>
    </source>
</evidence>
<name>A0AAD9ZEW3_9LECA</name>
<reference evidence="3" key="1">
    <citation type="submission" date="2022-11" db="EMBL/GenBank/DDBJ databases">
        <title>Chromosomal genome sequence assembly and mating type (MAT) locus characterization of the leprose asexual lichenized fungus Lepraria neglecta (Nyl.) Erichsen.</title>
        <authorList>
            <person name="Allen J.L."/>
            <person name="Pfeffer B."/>
        </authorList>
    </citation>
    <scope>NUCLEOTIDE SEQUENCE</scope>
    <source>
        <strain evidence="3">Allen 5258</strain>
    </source>
</reference>
<feature type="compositionally biased region" description="Pro residues" evidence="1">
    <location>
        <begin position="29"/>
        <end position="42"/>
    </location>
</feature>
<dbReference type="EMBL" id="JASNWA010000006">
    <property type="protein sequence ID" value="KAK3175258.1"/>
    <property type="molecule type" value="Genomic_DNA"/>
</dbReference>
<keyword evidence="4" id="KW-1185">Reference proteome</keyword>
<evidence type="ECO:0000256" key="1">
    <source>
        <dbReference type="SAM" id="MobiDB-lite"/>
    </source>
</evidence>
<dbReference type="AlphaFoldDB" id="A0AAD9ZEW3"/>
<feature type="region of interest" description="Disordered" evidence="1">
    <location>
        <begin position="1"/>
        <end position="52"/>
    </location>
</feature>
<dbReference type="Proteomes" id="UP001276659">
    <property type="component" value="Unassembled WGS sequence"/>
</dbReference>
<proteinExistence type="predicted"/>
<accession>A0AAD9ZEW3</accession>
<sequence length="246" mass="28105">MARDDPRGGTRSRRAPMAEVDISGSSWGAPPPIPRLPGPRPTPSNASFRSSYTSYGNQSGWKSMDQCHPEDYREFQKHEFKAGTIIRAYIHEEDFNYKQPRPLMDPTRARLSNIDNGPKSHLSFTDQWGTIYSDKRYMIVVAAYEAHYLVIPLFTNSGNGLSRKSGKAEYASVNDHRYRESLREAPNLLETAMLKPAVRRFPNNSVAHLAYPLSRRYNLRVAHQGKLNEESTKTLVKVFRELMQDD</sequence>
<evidence type="ECO:0000313" key="4">
    <source>
        <dbReference type="Proteomes" id="UP001276659"/>
    </source>
</evidence>
<gene>
    <name evidence="3" type="ORF">OEA41_002505</name>
</gene>
<protein>
    <recommendedName>
        <fullName evidence="2">DUF6590 domain-containing protein</fullName>
    </recommendedName>
</protein>
<organism evidence="3 4">
    <name type="scientific">Lepraria neglecta</name>
    <dbReference type="NCBI Taxonomy" id="209136"/>
    <lineage>
        <taxon>Eukaryota</taxon>
        <taxon>Fungi</taxon>
        <taxon>Dikarya</taxon>
        <taxon>Ascomycota</taxon>
        <taxon>Pezizomycotina</taxon>
        <taxon>Lecanoromycetes</taxon>
        <taxon>OSLEUM clade</taxon>
        <taxon>Lecanoromycetidae</taxon>
        <taxon>Lecanorales</taxon>
        <taxon>Lecanorineae</taxon>
        <taxon>Stereocaulaceae</taxon>
        <taxon>Lepraria</taxon>
    </lineage>
</organism>